<dbReference type="KEGG" id="vmo:VMUT_1400"/>
<organism evidence="10 11">
    <name type="scientific">Vulcanisaeta moutnovskia (strain 768-28)</name>
    <dbReference type="NCBI Taxonomy" id="985053"/>
    <lineage>
        <taxon>Archaea</taxon>
        <taxon>Thermoproteota</taxon>
        <taxon>Thermoprotei</taxon>
        <taxon>Thermoproteales</taxon>
        <taxon>Thermoproteaceae</taxon>
        <taxon>Vulcanisaeta</taxon>
    </lineage>
</organism>
<dbReference type="GO" id="GO:0016787">
    <property type="term" value="F:hydrolase activity"/>
    <property type="evidence" value="ECO:0007669"/>
    <property type="project" value="UniProtKB-KW"/>
</dbReference>
<evidence type="ECO:0000256" key="1">
    <source>
        <dbReference type="ARBA" id="ARBA00022722"/>
    </source>
</evidence>
<dbReference type="PANTHER" id="PTHR34353">
    <property type="entry name" value="CRISPR-ASSOCIATED ENDONUCLEASE CAS1 1"/>
    <property type="match status" value="1"/>
</dbReference>
<keyword evidence="7 9" id="KW-0238">DNA-binding</keyword>
<evidence type="ECO:0000313" key="10">
    <source>
        <dbReference type="EMBL" id="ADY01605.1"/>
    </source>
</evidence>
<keyword evidence="4 9" id="KW-0378">Hydrolase</keyword>
<dbReference type="GO" id="GO:0004519">
    <property type="term" value="F:endonuclease activity"/>
    <property type="evidence" value="ECO:0007669"/>
    <property type="project" value="UniProtKB-UniRule"/>
</dbReference>
<dbReference type="HOGENOM" id="CLU_052779_0_0_2"/>
<dbReference type="InterPro" id="IPR002729">
    <property type="entry name" value="CRISPR-assoc_Cas1"/>
</dbReference>
<dbReference type="EC" id="3.1.-.-" evidence="9"/>
<name>F0QT16_VULM7</name>
<evidence type="ECO:0000256" key="4">
    <source>
        <dbReference type="ARBA" id="ARBA00022801"/>
    </source>
</evidence>
<accession>F0QT16</accession>
<protein>
    <recommendedName>
        <fullName evidence="9">CRISPR-associated endonuclease Cas1</fullName>
        <ecNumber evidence="9">3.1.-.-</ecNumber>
    </recommendedName>
</protein>
<dbReference type="PANTHER" id="PTHR34353:SF2">
    <property type="entry name" value="CRISPR-ASSOCIATED ENDONUCLEASE CAS1 1"/>
    <property type="match status" value="1"/>
</dbReference>
<keyword evidence="2 9" id="KW-0479">Metal-binding</keyword>
<feature type="binding site" evidence="9">
    <location>
        <position position="228"/>
    </location>
    <ligand>
        <name>Mn(2+)</name>
        <dbReference type="ChEBI" id="CHEBI:29035"/>
    </ligand>
</feature>
<evidence type="ECO:0000256" key="3">
    <source>
        <dbReference type="ARBA" id="ARBA00022759"/>
    </source>
</evidence>
<evidence type="ECO:0000256" key="8">
    <source>
        <dbReference type="ARBA" id="ARBA00023211"/>
    </source>
</evidence>
<dbReference type="Proteomes" id="UP000007485">
    <property type="component" value="Chromosome"/>
</dbReference>
<feature type="binding site" evidence="9">
    <location>
        <position position="164"/>
    </location>
    <ligand>
        <name>Mn(2+)</name>
        <dbReference type="ChEBI" id="CHEBI:29035"/>
    </ligand>
</feature>
<dbReference type="HAMAP" id="MF_01470">
    <property type="entry name" value="Cas1"/>
    <property type="match status" value="1"/>
</dbReference>
<dbReference type="InterPro" id="IPR050646">
    <property type="entry name" value="Cas1"/>
</dbReference>
<dbReference type="NCBIfam" id="TIGR00287">
    <property type="entry name" value="cas1"/>
    <property type="match status" value="1"/>
</dbReference>
<dbReference type="Gene3D" id="1.20.120.920">
    <property type="entry name" value="CRISPR-associated endonuclease Cas1, C-terminal domain"/>
    <property type="match status" value="1"/>
</dbReference>
<dbReference type="EMBL" id="CP002529">
    <property type="protein sequence ID" value="ADY01605.1"/>
    <property type="molecule type" value="Genomic_DNA"/>
</dbReference>
<dbReference type="GO" id="GO:0051607">
    <property type="term" value="P:defense response to virus"/>
    <property type="evidence" value="ECO:0007669"/>
    <property type="project" value="UniProtKB-UniRule"/>
</dbReference>
<dbReference type="OrthoDB" id="2216at2157"/>
<dbReference type="GO" id="GO:0003677">
    <property type="term" value="F:DNA binding"/>
    <property type="evidence" value="ECO:0007669"/>
    <property type="project" value="UniProtKB-KW"/>
</dbReference>
<evidence type="ECO:0000313" key="11">
    <source>
        <dbReference type="Proteomes" id="UP000007485"/>
    </source>
</evidence>
<evidence type="ECO:0000256" key="7">
    <source>
        <dbReference type="ARBA" id="ARBA00023125"/>
    </source>
</evidence>
<dbReference type="eggNOG" id="arCOG01452">
    <property type="taxonomic scope" value="Archaea"/>
</dbReference>
<keyword evidence="1 9" id="KW-0540">Nuclease</keyword>
<dbReference type="STRING" id="985053.VMUT_1400"/>
<evidence type="ECO:0000256" key="2">
    <source>
        <dbReference type="ARBA" id="ARBA00022723"/>
    </source>
</evidence>
<dbReference type="Pfam" id="PF01867">
    <property type="entry name" value="Cas_Cas1"/>
    <property type="match status" value="1"/>
</dbReference>
<keyword evidence="6 9" id="KW-0051">Antiviral defense</keyword>
<feature type="binding site" evidence="9">
    <location>
        <position position="243"/>
    </location>
    <ligand>
        <name>Mn(2+)</name>
        <dbReference type="ChEBI" id="CHEBI:29035"/>
    </ligand>
</feature>
<sequence>MVNEVYITDPGTRIMARKGSIVIMSRDGNKQVLPPNVEEIIIATSRASITSKAIRMLSMKGINLVFLNSFGDPVALMLPPVINKTVMIRIKQYELFLNNELRLELARRLIACKIENQARLVRYFAKSRRESSLNDIAYSLSSFATQLMSIEIKRLNSEIIEGIEAQAANKYWDVVVSLLPTWLGFHGRNPEGTDLMNLALNYGYGILYSTMERYLIMAGLDPYLGVLHTIKSGKPSLVFDIVEVFRPIAVDKALIIEIDNTKLSIFNGFLDYDSRRAIARIILNNLNRDYINPRTSRKSPLTEIMKHETWYLASIIRDGNVKDYECFTWVF</sequence>
<dbReference type="GeneID" id="10289052"/>
<dbReference type="InterPro" id="IPR042206">
    <property type="entry name" value="CRISPR-assoc_Cas1_C"/>
</dbReference>
<evidence type="ECO:0000256" key="9">
    <source>
        <dbReference type="HAMAP-Rule" id="MF_01470"/>
    </source>
</evidence>
<keyword evidence="3 9" id="KW-0255">Endonuclease</keyword>
<evidence type="ECO:0000256" key="6">
    <source>
        <dbReference type="ARBA" id="ARBA00023118"/>
    </source>
</evidence>
<comment type="subunit">
    <text evidence="9">Homodimer, forms a heterotetramer with a Cas2 homodimer.</text>
</comment>
<dbReference type="GO" id="GO:0043571">
    <property type="term" value="P:maintenance of CRISPR repeat elements"/>
    <property type="evidence" value="ECO:0007669"/>
    <property type="project" value="UniProtKB-UniRule"/>
</dbReference>
<comment type="similarity">
    <text evidence="9">Belongs to the CRISPR-associated endonuclease Cas1 family.</text>
</comment>
<dbReference type="RefSeq" id="WP_013604767.1">
    <property type="nucleotide sequence ID" value="NC_015151.1"/>
</dbReference>
<evidence type="ECO:0000256" key="5">
    <source>
        <dbReference type="ARBA" id="ARBA00022842"/>
    </source>
</evidence>
<keyword evidence="8 9" id="KW-0464">Manganese</keyword>
<reference evidence="10 11" key="1">
    <citation type="journal article" date="2011" name="J. Bacteriol.">
        <title>Complete genome sequence of 'Vulcanisaeta moutnovskia' strain 768-28, a novel member of the hyperthermophilic crenarchaeal genus vulcanisaeta.</title>
        <authorList>
            <person name="Gumerov V.M."/>
            <person name="Mardanov A.V."/>
            <person name="Beletsky A.V."/>
            <person name="Prokofeva M.I."/>
            <person name="Bonch-Osmolovskaya E.A."/>
            <person name="Ravin N.V."/>
            <person name="Skryabin K.G."/>
        </authorList>
    </citation>
    <scope>NUCLEOTIDE SEQUENCE [LARGE SCALE GENOMIC DNA]</scope>
    <source>
        <strain evidence="10 11">768-28</strain>
    </source>
</reference>
<comment type="function">
    <text evidence="9">CRISPR (clustered regularly interspaced short palindromic repeat), is an adaptive immune system that provides protection against mobile genetic elements (viruses, transposable elements and conjugative plasmids). CRISPR clusters contain spacers, sequences complementary to antecedent mobile elements, and target invading nucleic acids. CRISPR clusters are transcribed and processed into CRISPR RNA (crRNA). Acts as a dsDNA endonuclease. Involved in the integration of spacer DNA into the CRISPR cassette.</text>
</comment>
<dbReference type="CDD" id="cd09634">
    <property type="entry name" value="Cas1_I-II-III"/>
    <property type="match status" value="1"/>
</dbReference>
<keyword evidence="11" id="KW-1185">Reference proteome</keyword>
<gene>
    <name evidence="9" type="primary">cas1</name>
    <name evidence="10" type="ordered locus">VMUT_1400</name>
</gene>
<dbReference type="InterPro" id="IPR042211">
    <property type="entry name" value="CRISPR-assoc_Cas1_N"/>
</dbReference>
<dbReference type="AlphaFoldDB" id="F0QT16"/>
<keyword evidence="5 9" id="KW-0460">Magnesium</keyword>
<dbReference type="Gene3D" id="3.100.10.20">
    <property type="entry name" value="CRISPR-associated endonuclease Cas1, N-terminal domain"/>
    <property type="match status" value="1"/>
</dbReference>
<comment type="cofactor">
    <cofactor evidence="9">
        <name>Mg(2+)</name>
        <dbReference type="ChEBI" id="CHEBI:18420"/>
    </cofactor>
    <cofactor evidence="9">
        <name>Mn(2+)</name>
        <dbReference type="ChEBI" id="CHEBI:29035"/>
    </cofactor>
</comment>
<proteinExistence type="inferred from homology"/>
<dbReference type="GO" id="GO:0046872">
    <property type="term" value="F:metal ion binding"/>
    <property type="evidence" value="ECO:0007669"/>
    <property type="project" value="UniProtKB-UniRule"/>
</dbReference>